<dbReference type="EMBL" id="JACJVJ010000002">
    <property type="protein sequence ID" value="MBC2778480.1"/>
    <property type="molecule type" value="Genomic_DNA"/>
</dbReference>
<sequence length="110" mass="11840">MQFSSYARILPLTLIAAACASPDPEPQNEAEATLEQQRAMVEGAVRRAYENEGAEVVDIAMDRSASGTRFEGLATIRDSETGTEITVDCAYSYDVSGAPQLSCDRTEATE</sequence>
<reference evidence="2 3" key="1">
    <citation type="submission" date="2020-08" db="EMBL/GenBank/DDBJ databases">
        <title>Draft genome sequence of Parasphingopyxis sp. GrpM-11.</title>
        <authorList>
            <person name="Oh J."/>
            <person name="Roh D.-H."/>
        </authorList>
    </citation>
    <scope>NUCLEOTIDE SEQUENCE [LARGE SCALE GENOMIC DNA]</scope>
    <source>
        <strain evidence="2 3">GrpM-11</strain>
    </source>
</reference>
<protein>
    <recommendedName>
        <fullName evidence="4">Lipoprotein</fullName>
    </recommendedName>
</protein>
<evidence type="ECO:0008006" key="4">
    <source>
        <dbReference type="Google" id="ProtNLM"/>
    </source>
</evidence>
<organism evidence="2 3">
    <name type="scientific">Parasphingopyxis marina</name>
    <dbReference type="NCBI Taxonomy" id="2761622"/>
    <lineage>
        <taxon>Bacteria</taxon>
        <taxon>Pseudomonadati</taxon>
        <taxon>Pseudomonadota</taxon>
        <taxon>Alphaproteobacteria</taxon>
        <taxon>Sphingomonadales</taxon>
        <taxon>Sphingomonadaceae</taxon>
        <taxon>Parasphingopyxis</taxon>
    </lineage>
</organism>
<evidence type="ECO:0000313" key="2">
    <source>
        <dbReference type="EMBL" id="MBC2778480.1"/>
    </source>
</evidence>
<feature type="chain" id="PRO_5032859338" description="Lipoprotein" evidence="1">
    <location>
        <begin position="21"/>
        <end position="110"/>
    </location>
</feature>
<keyword evidence="1" id="KW-0732">Signal</keyword>
<dbReference type="AlphaFoldDB" id="A0A842I2I1"/>
<name>A0A842I2I1_9SPHN</name>
<feature type="signal peptide" evidence="1">
    <location>
        <begin position="1"/>
        <end position="20"/>
    </location>
</feature>
<evidence type="ECO:0000256" key="1">
    <source>
        <dbReference type="SAM" id="SignalP"/>
    </source>
</evidence>
<comment type="caution">
    <text evidence="2">The sequence shown here is derived from an EMBL/GenBank/DDBJ whole genome shotgun (WGS) entry which is preliminary data.</text>
</comment>
<evidence type="ECO:0000313" key="3">
    <source>
        <dbReference type="Proteomes" id="UP000564378"/>
    </source>
</evidence>
<proteinExistence type="predicted"/>
<gene>
    <name evidence="2" type="ORF">H6P80_12715</name>
</gene>
<dbReference type="Proteomes" id="UP000564378">
    <property type="component" value="Unassembled WGS sequence"/>
</dbReference>
<keyword evidence="3" id="KW-1185">Reference proteome</keyword>
<dbReference type="RefSeq" id="WP_185801734.1">
    <property type="nucleotide sequence ID" value="NZ_JACJVJ010000002.1"/>
</dbReference>
<accession>A0A842I2I1</accession>